<organism evidence="1 2">
    <name type="scientific">Methanocaldococcus vulcanius (strain ATCC 700851 / DSM 12094 / M7)</name>
    <name type="common">Methanococcus vulcanius</name>
    <dbReference type="NCBI Taxonomy" id="579137"/>
    <lineage>
        <taxon>Archaea</taxon>
        <taxon>Methanobacteriati</taxon>
        <taxon>Methanobacteriota</taxon>
        <taxon>Methanomada group</taxon>
        <taxon>Methanococci</taxon>
        <taxon>Methanococcales</taxon>
        <taxon>Methanocaldococcaceae</taxon>
        <taxon>Methanocaldococcus</taxon>
    </lineage>
</organism>
<protein>
    <submittedName>
        <fullName evidence="1">Uncharacterized protein</fullName>
    </submittedName>
</protein>
<dbReference type="OrthoDB" id="64002at2157"/>
<dbReference type="KEGG" id="mvu:Metvu_1034"/>
<dbReference type="GeneID" id="8513371"/>
<sequence length="287" mass="32464">MTVLDNMVSKLYSAVVRTVKAKESDDIYDFDDSKFVEKVFFSISNVEDTDKENVRITIHAGTRDRTFFDGTLTDLLMISYLQNSRNIIDTTNKTYKSLIAFDYSNDLFMTPLAPYLTPVKITVSNTTANDLTIKLGFEGVDSEDVVNTFREIYKKATGKSIITDNELKTFMQQEFKKRRFLSRTETLTATEQGFQIPAGAGIYDRIIIYTISGNIEQIKFTGLDTIIEENDMDTLTSVSLLENNLNPSLAPSDQIAILEGLPANVNYQLRIWGETGTKFKILLEKVV</sequence>
<proteinExistence type="predicted"/>
<dbReference type="AlphaFoldDB" id="C9RH40"/>
<evidence type="ECO:0000313" key="2">
    <source>
        <dbReference type="Proteomes" id="UP000002063"/>
    </source>
</evidence>
<name>C9RH40_METVM</name>
<dbReference type="eggNOG" id="arCOG09562">
    <property type="taxonomic scope" value="Archaea"/>
</dbReference>
<dbReference type="STRING" id="579137.Metvu_1034"/>
<accession>C9RH40</accession>
<dbReference type="RefSeq" id="WP_015733112.1">
    <property type="nucleotide sequence ID" value="NC_013407.1"/>
</dbReference>
<dbReference type="HOGENOM" id="CLU_978625_0_0_2"/>
<gene>
    <name evidence="1" type="ordered locus">Metvu_1034</name>
</gene>
<dbReference type="EMBL" id="CP001787">
    <property type="protein sequence ID" value="ACX72892.1"/>
    <property type="molecule type" value="Genomic_DNA"/>
</dbReference>
<evidence type="ECO:0000313" key="1">
    <source>
        <dbReference type="EMBL" id="ACX72892.1"/>
    </source>
</evidence>
<keyword evidence="2" id="KW-1185">Reference proteome</keyword>
<dbReference type="Proteomes" id="UP000002063">
    <property type="component" value="Chromosome"/>
</dbReference>
<reference evidence="1" key="1">
    <citation type="submission" date="2009-10" db="EMBL/GenBank/DDBJ databases">
        <title>Complete sequence of chromosome of Methanocaldococcus vulcanius M7.</title>
        <authorList>
            <consortium name="US DOE Joint Genome Institute"/>
            <person name="Lucas S."/>
            <person name="Copeland A."/>
            <person name="Lapidus A."/>
            <person name="Glavina del Rio T."/>
            <person name="Dalin E."/>
            <person name="Tice H."/>
            <person name="Bruce D."/>
            <person name="Goodwin L."/>
            <person name="Pitluck S."/>
            <person name="Lcollab F.I."/>
            <person name="Brettin T."/>
            <person name="Detter J.C."/>
            <person name="Han C."/>
            <person name="Tapia R."/>
            <person name="Kuske C.R."/>
            <person name="Schmutz J."/>
            <person name="Larimer F."/>
            <person name="Land M."/>
            <person name="Hauser L."/>
            <person name="Kyrpides N."/>
            <person name="Ovchinikova G."/>
            <person name="Sieprawska-Lupa M."/>
            <person name="Whitman W.B."/>
            <person name="Woyke T."/>
        </authorList>
    </citation>
    <scope>NUCLEOTIDE SEQUENCE [LARGE SCALE GENOMIC DNA]</scope>
    <source>
        <strain evidence="1">M7</strain>
    </source>
</reference>